<dbReference type="AlphaFoldDB" id="F4KVB0"/>
<dbReference type="Proteomes" id="UP000008461">
    <property type="component" value="Chromosome"/>
</dbReference>
<dbReference type="KEGG" id="hhy:Halhy_2360"/>
<dbReference type="HOGENOM" id="CLU_3153471_0_0_10"/>
<keyword evidence="2" id="KW-1185">Reference proteome</keyword>
<evidence type="ECO:0000313" key="2">
    <source>
        <dbReference type="Proteomes" id="UP000008461"/>
    </source>
</evidence>
<protein>
    <submittedName>
        <fullName evidence="1">Uncharacterized protein</fullName>
    </submittedName>
</protein>
<name>F4KVB0_HALH1</name>
<gene>
    <name evidence="1" type="ordered locus">Halhy_2360</name>
</gene>
<dbReference type="EMBL" id="CP002691">
    <property type="protein sequence ID" value="AEE50236.1"/>
    <property type="molecule type" value="Genomic_DNA"/>
</dbReference>
<reference evidence="1 2" key="1">
    <citation type="journal article" date="2011" name="Stand. Genomic Sci.">
        <title>Complete genome sequence of Haliscomenobacter hydrossis type strain (O).</title>
        <authorList>
            <consortium name="US DOE Joint Genome Institute (JGI-PGF)"/>
            <person name="Daligault H."/>
            <person name="Lapidus A."/>
            <person name="Zeytun A."/>
            <person name="Nolan M."/>
            <person name="Lucas S."/>
            <person name="Del Rio T.G."/>
            <person name="Tice H."/>
            <person name="Cheng J.F."/>
            <person name="Tapia R."/>
            <person name="Han C."/>
            <person name="Goodwin L."/>
            <person name="Pitluck S."/>
            <person name="Liolios K."/>
            <person name="Pagani I."/>
            <person name="Ivanova N."/>
            <person name="Huntemann M."/>
            <person name="Mavromatis K."/>
            <person name="Mikhailova N."/>
            <person name="Pati A."/>
            <person name="Chen A."/>
            <person name="Palaniappan K."/>
            <person name="Land M."/>
            <person name="Hauser L."/>
            <person name="Brambilla E.M."/>
            <person name="Rohde M."/>
            <person name="Verbarg S."/>
            <person name="Goker M."/>
            <person name="Bristow J."/>
            <person name="Eisen J.A."/>
            <person name="Markowitz V."/>
            <person name="Hugenholtz P."/>
            <person name="Kyrpides N.C."/>
            <person name="Klenk H.P."/>
            <person name="Woyke T."/>
        </authorList>
    </citation>
    <scope>NUCLEOTIDE SEQUENCE [LARGE SCALE GENOMIC DNA]</scope>
    <source>
        <strain evidence="2">ATCC 27775 / DSM 1100 / LMG 10767 / O</strain>
    </source>
</reference>
<sequence>MVSGYDIRHPNCGKKSILWSRNLNVAANIVRLKPLQLDGIVVLEVFVQ</sequence>
<accession>F4KVB0</accession>
<evidence type="ECO:0000313" key="1">
    <source>
        <dbReference type="EMBL" id="AEE50236.1"/>
    </source>
</evidence>
<proteinExistence type="predicted"/>
<reference key="2">
    <citation type="submission" date="2011-04" db="EMBL/GenBank/DDBJ databases">
        <title>Complete sequence of chromosome of Haliscomenobacter hydrossis DSM 1100.</title>
        <authorList>
            <consortium name="US DOE Joint Genome Institute (JGI-PGF)"/>
            <person name="Lucas S."/>
            <person name="Han J."/>
            <person name="Lapidus A."/>
            <person name="Bruce D."/>
            <person name="Goodwin L."/>
            <person name="Pitluck S."/>
            <person name="Peters L."/>
            <person name="Kyrpides N."/>
            <person name="Mavromatis K."/>
            <person name="Ivanova N."/>
            <person name="Ovchinnikova G."/>
            <person name="Pagani I."/>
            <person name="Daligault H."/>
            <person name="Detter J.C."/>
            <person name="Han C."/>
            <person name="Land M."/>
            <person name="Hauser L."/>
            <person name="Markowitz V."/>
            <person name="Cheng J.-F."/>
            <person name="Hugenholtz P."/>
            <person name="Woyke T."/>
            <person name="Wu D."/>
            <person name="Verbarg S."/>
            <person name="Frueling A."/>
            <person name="Brambilla E."/>
            <person name="Klenk H.-P."/>
            <person name="Eisen J.A."/>
        </authorList>
    </citation>
    <scope>NUCLEOTIDE SEQUENCE</scope>
    <source>
        <strain>DSM 1100</strain>
    </source>
</reference>
<organism evidence="1 2">
    <name type="scientific">Haliscomenobacter hydrossis (strain ATCC 27775 / DSM 1100 / LMG 10767 / O)</name>
    <dbReference type="NCBI Taxonomy" id="760192"/>
    <lineage>
        <taxon>Bacteria</taxon>
        <taxon>Pseudomonadati</taxon>
        <taxon>Bacteroidota</taxon>
        <taxon>Saprospiria</taxon>
        <taxon>Saprospirales</taxon>
        <taxon>Haliscomenobacteraceae</taxon>
        <taxon>Haliscomenobacter</taxon>
    </lineage>
</organism>